<dbReference type="EMBL" id="HBHT01019064">
    <property type="protein sequence ID" value="CAD9967432.1"/>
    <property type="molecule type" value="Transcribed_RNA"/>
</dbReference>
<protein>
    <submittedName>
        <fullName evidence="1">Uncharacterized protein</fullName>
    </submittedName>
</protein>
<organism evidence="1">
    <name type="scientific">Entomoneis paludosa</name>
    <dbReference type="NCBI Taxonomy" id="265537"/>
    <lineage>
        <taxon>Eukaryota</taxon>
        <taxon>Sar</taxon>
        <taxon>Stramenopiles</taxon>
        <taxon>Ochrophyta</taxon>
        <taxon>Bacillariophyta</taxon>
        <taxon>Bacillariophyceae</taxon>
        <taxon>Bacillariophycidae</taxon>
        <taxon>Entomoneidaceae</taxon>
        <taxon>Entomoneis</taxon>
    </lineage>
</organism>
<name>A0A7S3DQD4_9STRA</name>
<gene>
    <name evidence="1" type="ORF">APAL1065_LOCUS12790</name>
</gene>
<dbReference type="AlphaFoldDB" id="A0A7S3DQD4"/>
<sequence length="138" mass="14508">MMTAALNRSGAQARRAVVLGQHHHHPSFWMWSAAAALVLGWTSSNHRVAAAAAAVPERMHLSASLRQALATGGSSSSSLYQAPLIPLDISQAPVDEKEEGTTTTVTERVDQTMTLQAAAQKHASTAAGSIAFVVRRPG</sequence>
<evidence type="ECO:0000313" key="1">
    <source>
        <dbReference type="EMBL" id="CAD9967432.1"/>
    </source>
</evidence>
<proteinExistence type="predicted"/>
<accession>A0A7S3DQD4</accession>
<reference evidence="1" key="1">
    <citation type="submission" date="2021-01" db="EMBL/GenBank/DDBJ databases">
        <authorList>
            <person name="Corre E."/>
            <person name="Pelletier E."/>
            <person name="Niang G."/>
            <person name="Scheremetjew M."/>
            <person name="Finn R."/>
            <person name="Kale V."/>
            <person name="Holt S."/>
            <person name="Cochrane G."/>
            <person name="Meng A."/>
            <person name="Brown T."/>
            <person name="Cohen L."/>
        </authorList>
    </citation>
    <scope>NUCLEOTIDE SEQUENCE</scope>
    <source>
        <strain evidence="1">CCMP125</strain>
    </source>
</reference>